<dbReference type="AlphaFoldDB" id="A0A3N6RBE8"/>
<feature type="chain" id="PRO_5018310465" evidence="1">
    <location>
        <begin position="27"/>
        <end position="163"/>
    </location>
</feature>
<organism evidence="2 3">
    <name type="scientific">Okeania hirsuta</name>
    <dbReference type="NCBI Taxonomy" id="1458930"/>
    <lineage>
        <taxon>Bacteria</taxon>
        <taxon>Bacillati</taxon>
        <taxon>Cyanobacteriota</taxon>
        <taxon>Cyanophyceae</taxon>
        <taxon>Oscillatoriophycideae</taxon>
        <taxon>Oscillatoriales</taxon>
        <taxon>Microcoleaceae</taxon>
        <taxon>Okeania</taxon>
    </lineage>
</organism>
<dbReference type="Proteomes" id="UP000269154">
    <property type="component" value="Unassembled WGS sequence"/>
</dbReference>
<reference evidence="2 3" key="1">
    <citation type="journal article" date="2018" name="ACS Chem. Biol.">
        <title>Ketoreductase domain dysfunction expands chemodiversity: malyngamide biosynthesis in the cyanobacterium Okeania hirsuta.</title>
        <authorList>
            <person name="Moss N.A."/>
            <person name="Leao T."/>
            <person name="Rankin M."/>
            <person name="McCullough T.M."/>
            <person name="Qu P."/>
            <person name="Korobeynikov A."/>
            <person name="Smith J.L."/>
            <person name="Gerwick L."/>
            <person name="Gerwick W.H."/>
        </authorList>
    </citation>
    <scope>NUCLEOTIDE SEQUENCE [LARGE SCALE GENOMIC DNA]</scope>
    <source>
        <strain evidence="2 3">PAB10Feb10-1</strain>
    </source>
</reference>
<comment type="caution">
    <text evidence="2">The sequence shown here is derived from an EMBL/GenBank/DDBJ whole genome shotgun (WGS) entry which is preliminary data.</text>
</comment>
<dbReference type="EMBL" id="RCBY01000140">
    <property type="protein sequence ID" value="RQH33770.1"/>
    <property type="molecule type" value="Genomic_DNA"/>
</dbReference>
<dbReference type="RefSeq" id="WP_124155141.1">
    <property type="nucleotide sequence ID" value="NZ_CAWOLW010000047.1"/>
</dbReference>
<protein>
    <submittedName>
        <fullName evidence="2">Uncharacterized protein</fullName>
    </submittedName>
</protein>
<evidence type="ECO:0000256" key="1">
    <source>
        <dbReference type="SAM" id="SignalP"/>
    </source>
</evidence>
<feature type="signal peptide" evidence="1">
    <location>
        <begin position="1"/>
        <end position="26"/>
    </location>
</feature>
<name>A0A3N6RBE8_9CYAN</name>
<evidence type="ECO:0000313" key="2">
    <source>
        <dbReference type="EMBL" id="RQH33770.1"/>
    </source>
</evidence>
<evidence type="ECO:0000313" key="3">
    <source>
        <dbReference type="Proteomes" id="UP000269154"/>
    </source>
</evidence>
<accession>A0A3N6RBE8</accession>
<keyword evidence="1" id="KW-0732">Signal</keyword>
<gene>
    <name evidence="2" type="ORF">D5R40_21250</name>
</gene>
<keyword evidence="3" id="KW-1185">Reference proteome</keyword>
<sequence>MTIKTNLNKIISLSLVALTATSLSFATIIPTKVAFAEPIRQKSVSPDVINEGMNGVWNLQWKVNGWLHRGRLRMDGNFGTMIVNVTGPNGRKVYAEQQMNMVPDANGYTLQGSRPTYPGSNAINRAYQPDTFYVESGRRGNWQMRNCSDYSGCIPVRMTRIDR</sequence>
<proteinExistence type="predicted"/>